<dbReference type="InterPro" id="IPR027275">
    <property type="entry name" value="PRC-brl_dom"/>
</dbReference>
<accession>A0ABV8UV86</accession>
<dbReference type="InterPro" id="IPR014238">
    <property type="entry name" value="Spore_YlmC/YmxH"/>
</dbReference>
<proteinExistence type="predicted"/>
<dbReference type="SUPFAM" id="SSF50346">
    <property type="entry name" value="PRC-barrel domain"/>
    <property type="match status" value="1"/>
</dbReference>
<evidence type="ECO:0000313" key="3">
    <source>
        <dbReference type="Proteomes" id="UP001595733"/>
    </source>
</evidence>
<dbReference type="RefSeq" id="WP_378140747.1">
    <property type="nucleotide sequence ID" value="NZ_JBHSEF010000011.1"/>
</dbReference>
<comment type="caution">
    <text evidence="2">The sequence shown here is derived from an EMBL/GenBank/DDBJ whole genome shotgun (WGS) entry which is preliminary data.</text>
</comment>
<name>A0ABV8UV86_9BACL</name>
<gene>
    <name evidence="2" type="ORF">ACFO0S_05170</name>
</gene>
<dbReference type="NCBIfam" id="TIGR02888">
    <property type="entry name" value="spore_YlmC_YmxH"/>
    <property type="match status" value="1"/>
</dbReference>
<sequence length="79" mass="9156">MRLSELTQKELAGMRDGKKYGLLQEAELVVDPVTGRLQGIEVKSPKSWRAKKQETLFFVPWESIQVIGKEYVLFERDET</sequence>
<keyword evidence="3" id="KW-1185">Reference proteome</keyword>
<dbReference type="EMBL" id="JBHSEF010000011">
    <property type="protein sequence ID" value="MFC4354468.1"/>
    <property type="molecule type" value="Genomic_DNA"/>
</dbReference>
<reference evidence="3" key="1">
    <citation type="journal article" date="2019" name="Int. J. Syst. Evol. Microbiol.">
        <title>The Global Catalogue of Microorganisms (GCM) 10K type strain sequencing project: providing services to taxonomists for standard genome sequencing and annotation.</title>
        <authorList>
            <consortium name="The Broad Institute Genomics Platform"/>
            <consortium name="The Broad Institute Genome Sequencing Center for Infectious Disease"/>
            <person name="Wu L."/>
            <person name="Ma J."/>
        </authorList>
    </citation>
    <scope>NUCLEOTIDE SEQUENCE [LARGE SCALE GENOMIC DNA]</scope>
    <source>
        <strain evidence="3">CCUG 50353</strain>
    </source>
</reference>
<dbReference type="InterPro" id="IPR011033">
    <property type="entry name" value="PRC_barrel-like_sf"/>
</dbReference>
<dbReference type="Gene3D" id="2.30.30.240">
    <property type="entry name" value="PRC-barrel domain"/>
    <property type="match status" value="1"/>
</dbReference>
<evidence type="ECO:0000313" key="2">
    <source>
        <dbReference type="EMBL" id="MFC4354468.1"/>
    </source>
</evidence>
<dbReference type="Proteomes" id="UP001595733">
    <property type="component" value="Unassembled WGS sequence"/>
</dbReference>
<feature type="domain" description="PRC-barrel" evidence="1">
    <location>
        <begin position="2"/>
        <end position="74"/>
    </location>
</feature>
<dbReference type="Pfam" id="PF05239">
    <property type="entry name" value="PRC"/>
    <property type="match status" value="1"/>
</dbReference>
<protein>
    <submittedName>
        <fullName evidence="2">YlmC/YmxH family sporulation protein</fullName>
    </submittedName>
</protein>
<organism evidence="2 3">
    <name type="scientific">Chryseomicrobium palamuruense</name>
    <dbReference type="NCBI Taxonomy" id="682973"/>
    <lineage>
        <taxon>Bacteria</taxon>
        <taxon>Bacillati</taxon>
        <taxon>Bacillota</taxon>
        <taxon>Bacilli</taxon>
        <taxon>Bacillales</taxon>
        <taxon>Caryophanaceae</taxon>
        <taxon>Chryseomicrobium</taxon>
    </lineage>
</organism>
<evidence type="ECO:0000259" key="1">
    <source>
        <dbReference type="Pfam" id="PF05239"/>
    </source>
</evidence>